<dbReference type="InterPro" id="IPR003678">
    <property type="entry name" value="Put_OMP"/>
</dbReference>
<dbReference type="Proteomes" id="UP000250166">
    <property type="component" value="Unassembled WGS sequence"/>
</dbReference>
<evidence type="ECO:0000313" key="3">
    <source>
        <dbReference type="Proteomes" id="UP000250166"/>
    </source>
</evidence>
<organism evidence="2 3">
    <name type="scientific">Helicobacter fennelliae</name>
    <dbReference type="NCBI Taxonomy" id="215"/>
    <lineage>
        <taxon>Bacteria</taxon>
        <taxon>Pseudomonadati</taxon>
        <taxon>Campylobacterota</taxon>
        <taxon>Epsilonproteobacteria</taxon>
        <taxon>Campylobacterales</taxon>
        <taxon>Helicobacteraceae</taxon>
        <taxon>Helicobacter</taxon>
    </lineage>
</organism>
<reference evidence="2 3" key="1">
    <citation type="submission" date="2018-06" db="EMBL/GenBank/DDBJ databases">
        <authorList>
            <consortium name="Pathogen Informatics"/>
            <person name="Doyle S."/>
        </authorList>
    </citation>
    <scope>NUCLEOTIDE SEQUENCE [LARGE SCALE GENOMIC DNA]</scope>
    <source>
        <strain evidence="2 3">NCTC13102</strain>
    </source>
</reference>
<feature type="compositionally biased region" description="Polar residues" evidence="1">
    <location>
        <begin position="435"/>
        <end position="446"/>
    </location>
</feature>
<dbReference type="Pfam" id="PF02521">
    <property type="entry name" value="HP_OMP_2"/>
    <property type="match status" value="1"/>
</dbReference>
<proteinExistence type="predicted"/>
<feature type="region of interest" description="Disordered" evidence="1">
    <location>
        <begin position="435"/>
        <end position="454"/>
    </location>
</feature>
<accession>A0A2X3BAC2</accession>
<dbReference type="EMBL" id="UAWL01000006">
    <property type="protein sequence ID" value="SQB98697.1"/>
    <property type="molecule type" value="Genomic_DNA"/>
</dbReference>
<sequence length="471" mass="53248">MKKFSLKKSYVILMIFGSFATLEAFDIKYNGWLESFSKIGFNNQPIDVNLGRYPTDTFVNVIGSFGFLGNILPATIQNHKLFYGFSVAGGSMIVDSSSKQYPGGANSVNSEYVGMWLGYDLQGDPATKRHYYVFNNAYLDYTLGNFADDTLSFRFKGGRYRSSAEYMSGYTQGFEVAFRAKFSDTQSLNLWWFSSYGRAFAFGQWLIDFYSPRGYMSNGKFINNGIHAFKATYSFGGLDVIPYVYFSPGTYLAPAIRFVYDTNREFNNQGFRSQTFINFIAPINERGIGKYRYGDLVERYTQNLFIKQQFNYNNYNFGLGIYKNFGNANAWIGTNGNPLQSVLDFWTASSYDLGRSISDMIGKDAITPFLFVGGVHYRDKVAWGIVGRFSESRRSQEQSIAGSIKYKFEGGLSVGAKIEYYNDITKEGYRVGSNGDNTAANGPYQPTTTTSTTSKNIADRSHAFVWVHYDF</sequence>
<dbReference type="RefSeq" id="WP_112058652.1">
    <property type="nucleotide sequence ID" value="NZ_UAWL01000006.1"/>
</dbReference>
<evidence type="ECO:0000313" key="2">
    <source>
        <dbReference type="EMBL" id="SQB98697.1"/>
    </source>
</evidence>
<dbReference type="AlphaFoldDB" id="A0A2X3BAC2"/>
<protein>
    <submittedName>
        <fullName evidence="2">Putative outer membrane protein</fullName>
    </submittedName>
</protein>
<evidence type="ECO:0000256" key="1">
    <source>
        <dbReference type="SAM" id="MobiDB-lite"/>
    </source>
</evidence>
<gene>
    <name evidence="2" type="ORF">NCTC13102_01162</name>
</gene>
<name>A0A2X3BAC2_9HELI</name>